<gene>
    <name evidence="2" type="ORF">GCM10011401_24860</name>
</gene>
<protein>
    <recommendedName>
        <fullName evidence="4">DUF4260 family protein</fullName>
    </recommendedName>
</protein>
<proteinExistence type="predicted"/>
<reference evidence="2" key="1">
    <citation type="journal article" date="2014" name="Int. J. Syst. Evol. Microbiol.">
        <title>Complete genome sequence of Corynebacterium casei LMG S-19264T (=DSM 44701T), isolated from a smear-ripened cheese.</title>
        <authorList>
            <consortium name="US DOE Joint Genome Institute (JGI-PGF)"/>
            <person name="Walter F."/>
            <person name="Albersmeier A."/>
            <person name="Kalinowski J."/>
            <person name="Ruckert C."/>
        </authorList>
    </citation>
    <scope>NUCLEOTIDE SEQUENCE</scope>
    <source>
        <strain evidence="2">CGMCC 1.15388</strain>
    </source>
</reference>
<reference evidence="2" key="2">
    <citation type="submission" date="2020-09" db="EMBL/GenBank/DDBJ databases">
        <authorList>
            <person name="Sun Q."/>
            <person name="Zhou Y."/>
        </authorList>
    </citation>
    <scope>NUCLEOTIDE SEQUENCE</scope>
    <source>
        <strain evidence="2">CGMCC 1.15388</strain>
    </source>
</reference>
<feature type="transmembrane region" description="Helical" evidence="1">
    <location>
        <begin position="73"/>
        <end position="92"/>
    </location>
</feature>
<evidence type="ECO:0000256" key="1">
    <source>
        <dbReference type="SAM" id="Phobius"/>
    </source>
</evidence>
<dbReference type="AlphaFoldDB" id="A0A917ET23"/>
<keyword evidence="3" id="KW-1185">Reference proteome</keyword>
<dbReference type="Proteomes" id="UP000633136">
    <property type="component" value="Unassembled WGS sequence"/>
</dbReference>
<sequence>MSDQTLPHSHARPAPATIWQRVENTALAVAILAAMIVLDHPWWVLLAAFLVFDLSALGYLVSQRLGAGLYNVVHNYTGPAAVLMFWAGLQLGHVHADWLVVLAACWAFHVAVDRALGYGLKLGPFRHTHLGVIGRDAAA</sequence>
<dbReference type="Pfam" id="PF14079">
    <property type="entry name" value="DUF4260"/>
    <property type="match status" value="1"/>
</dbReference>
<name>A0A917ET23_9MICC</name>
<feature type="transmembrane region" description="Helical" evidence="1">
    <location>
        <begin position="42"/>
        <end position="61"/>
    </location>
</feature>
<evidence type="ECO:0008006" key="4">
    <source>
        <dbReference type="Google" id="ProtNLM"/>
    </source>
</evidence>
<dbReference type="InterPro" id="IPR025356">
    <property type="entry name" value="DUF4260"/>
</dbReference>
<accession>A0A917ET23</accession>
<feature type="transmembrane region" description="Helical" evidence="1">
    <location>
        <begin position="98"/>
        <end position="116"/>
    </location>
</feature>
<dbReference type="RefSeq" id="WP_188686238.1">
    <property type="nucleotide sequence ID" value="NZ_BMIS01000014.1"/>
</dbReference>
<comment type="caution">
    <text evidence="2">The sequence shown here is derived from an EMBL/GenBank/DDBJ whole genome shotgun (WGS) entry which is preliminary data.</text>
</comment>
<evidence type="ECO:0000313" key="2">
    <source>
        <dbReference type="EMBL" id="GGE76527.1"/>
    </source>
</evidence>
<organism evidence="2 3">
    <name type="scientific">Nesterenkonia cremea</name>
    <dbReference type="NCBI Taxonomy" id="1882340"/>
    <lineage>
        <taxon>Bacteria</taxon>
        <taxon>Bacillati</taxon>
        <taxon>Actinomycetota</taxon>
        <taxon>Actinomycetes</taxon>
        <taxon>Micrococcales</taxon>
        <taxon>Micrococcaceae</taxon>
        <taxon>Nesterenkonia</taxon>
    </lineage>
</organism>
<evidence type="ECO:0000313" key="3">
    <source>
        <dbReference type="Proteomes" id="UP000633136"/>
    </source>
</evidence>
<keyword evidence="1" id="KW-0472">Membrane</keyword>
<keyword evidence="1" id="KW-0812">Transmembrane</keyword>
<dbReference type="EMBL" id="BMIS01000014">
    <property type="protein sequence ID" value="GGE76527.1"/>
    <property type="molecule type" value="Genomic_DNA"/>
</dbReference>
<keyword evidence="1" id="KW-1133">Transmembrane helix</keyword>